<dbReference type="InterPro" id="IPR036028">
    <property type="entry name" value="SH3-like_dom_sf"/>
</dbReference>
<evidence type="ECO:0000259" key="7">
    <source>
        <dbReference type="PROSITE" id="PS50002"/>
    </source>
</evidence>
<dbReference type="RefSeq" id="XP_009167171.1">
    <property type="nucleotide sequence ID" value="XM_009168907.1"/>
</dbReference>
<evidence type="ECO:0000256" key="4">
    <source>
        <dbReference type="PROSITE-ProRule" id="PRU00192"/>
    </source>
</evidence>
<evidence type="ECO:0000313" key="9">
    <source>
        <dbReference type="Proteomes" id="UP000054324"/>
    </source>
</evidence>
<dbReference type="InterPro" id="IPR001452">
    <property type="entry name" value="SH3_domain"/>
</dbReference>
<dbReference type="Gene3D" id="3.30.505.10">
    <property type="entry name" value="SH2 domain"/>
    <property type="match status" value="2"/>
</dbReference>
<reference evidence="8 9" key="1">
    <citation type="submission" date="2013-11" db="EMBL/GenBank/DDBJ databases">
        <title>Opisthorchis viverrini - life in the bile duct.</title>
        <authorList>
            <person name="Young N.D."/>
            <person name="Nagarajan N."/>
            <person name="Lin S.J."/>
            <person name="Korhonen P.K."/>
            <person name="Jex A.R."/>
            <person name="Hall R.S."/>
            <person name="Safavi-Hemami H."/>
            <person name="Kaewkong W."/>
            <person name="Bertrand D."/>
            <person name="Gao S."/>
            <person name="Seet Q."/>
            <person name="Wongkham S."/>
            <person name="Teh B.T."/>
            <person name="Wongkham C."/>
            <person name="Intapan P.M."/>
            <person name="Maleewong W."/>
            <person name="Yang X."/>
            <person name="Hu M."/>
            <person name="Wang Z."/>
            <person name="Hofmann A."/>
            <person name="Sternberg P.W."/>
            <person name="Tan P."/>
            <person name="Wang J."/>
            <person name="Gasser R.B."/>
        </authorList>
    </citation>
    <scope>NUCLEOTIDE SEQUENCE [LARGE SCALE GENOMIC DNA]</scope>
</reference>
<dbReference type="PRINTS" id="PR00452">
    <property type="entry name" value="SH3DOMAIN"/>
</dbReference>
<dbReference type="OrthoDB" id="10255964at2759"/>
<dbReference type="PANTHER" id="PTHR46037">
    <property type="entry name" value="PROTEIN ENHANCER OF SEVENLESS 2B"/>
    <property type="match status" value="1"/>
</dbReference>
<dbReference type="SUPFAM" id="SSF50044">
    <property type="entry name" value="SH3-domain"/>
    <property type="match status" value="3"/>
</dbReference>
<feature type="domain" description="SH2" evidence="6">
    <location>
        <begin position="183"/>
        <end position="282"/>
    </location>
</feature>
<dbReference type="CTD" id="20327619"/>
<keyword evidence="2 3" id="KW-0727">SH2 domain</keyword>
<accession>A0A074ZTG2</accession>
<feature type="region of interest" description="Disordered" evidence="5">
    <location>
        <begin position="411"/>
        <end position="434"/>
    </location>
</feature>
<dbReference type="CDD" id="cd00174">
    <property type="entry name" value="SH3"/>
    <property type="match status" value="1"/>
</dbReference>
<evidence type="ECO:0000256" key="3">
    <source>
        <dbReference type="PROSITE-ProRule" id="PRU00191"/>
    </source>
</evidence>
<dbReference type="Gene3D" id="2.30.30.40">
    <property type="entry name" value="SH3 Domains"/>
    <property type="match status" value="3"/>
</dbReference>
<dbReference type="PROSITE" id="PS50001">
    <property type="entry name" value="SH2"/>
    <property type="match status" value="2"/>
</dbReference>
<dbReference type="STRING" id="6198.A0A074ZTG2"/>
<dbReference type="SUPFAM" id="SSF55550">
    <property type="entry name" value="SH2 domain"/>
    <property type="match status" value="1"/>
</dbReference>
<evidence type="ECO:0000256" key="5">
    <source>
        <dbReference type="SAM" id="MobiDB-lite"/>
    </source>
</evidence>
<dbReference type="CDD" id="cd00173">
    <property type="entry name" value="SH2"/>
    <property type="match status" value="1"/>
</dbReference>
<sequence>MEAVAVHAFKPTEPDELGFEKGSILHIIEMEEDPNWYKARQGQREGMVPANYITLYAHPWYVPKCSRREAEARLLEIDPQTNADVQPNGAFVVRQSENELGQFSISVNKHDNFQLLAAHFIFDMEAVAVHAFKPTEPDELGFEKGSILHIIEMEEDPNWYKARQGQREGMVPANYITLYAHPWYVPKCSRREAEARLLEIDPQTNADVQPNGAFVVRQSENELGQFSISVKDGPSVLHFRVFSDPNGKYHIWTNKFQSINELVDYHRRQTIYGDKTLLLRDCMPSKEFGRVGLGPNAVFNDPRTQSNSVPKASRDSAARNSSSFHKEQPAVGSFPPGITSTHLAGRYCVAKFDFPAEFEGEISFKRGDRLRILGEEDDNWWFAQLVPSQPSDEHTPSRGLIPANYVELLPQHTTGSHPSVSRSAGHLTHPSRAT</sequence>
<feature type="domain" description="SH3" evidence="7">
    <location>
        <begin position="121"/>
        <end position="181"/>
    </location>
</feature>
<keyword evidence="9" id="KW-1185">Reference proteome</keyword>
<evidence type="ECO:0000256" key="1">
    <source>
        <dbReference type="ARBA" id="ARBA00022443"/>
    </source>
</evidence>
<feature type="region of interest" description="Disordered" evidence="5">
    <location>
        <begin position="293"/>
        <end position="336"/>
    </location>
</feature>
<gene>
    <name evidence="8" type="ORF">T265_13452</name>
</gene>
<evidence type="ECO:0000256" key="2">
    <source>
        <dbReference type="ARBA" id="ARBA00022999"/>
    </source>
</evidence>
<feature type="domain" description="SH2" evidence="6">
    <location>
        <begin position="60"/>
        <end position="120"/>
    </location>
</feature>
<dbReference type="InterPro" id="IPR000980">
    <property type="entry name" value="SH2"/>
</dbReference>
<proteinExistence type="predicted"/>
<organism evidence="8 9">
    <name type="scientific">Opisthorchis viverrini</name>
    <name type="common">Southeast Asian liver fluke</name>
    <dbReference type="NCBI Taxonomy" id="6198"/>
    <lineage>
        <taxon>Eukaryota</taxon>
        <taxon>Metazoa</taxon>
        <taxon>Spiralia</taxon>
        <taxon>Lophotrochozoa</taxon>
        <taxon>Platyhelminthes</taxon>
        <taxon>Trematoda</taxon>
        <taxon>Digenea</taxon>
        <taxon>Opisthorchiida</taxon>
        <taxon>Opisthorchiata</taxon>
        <taxon>Opisthorchiidae</taxon>
        <taxon>Opisthorchis</taxon>
    </lineage>
</organism>
<dbReference type="PROSITE" id="PS50002">
    <property type="entry name" value="SH3"/>
    <property type="match status" value="3"/>
</dbReference>
<feature type="domain" description="SH3" evidence="7">
    <location>
        <begin position="1"/>
        <end position="58"/>
    </location>
</feature>
<dbReference type="SMART" id="SM00252">
    <property type="entry name" value="SH2"/>
    <property type="match status" value="2"/>
</dbReference>
<evidence type="ECO:0000313" key="8">
    <source>
        <dbReference type="EMBL" id="KER29122.1"/>
    </source>
</evidence>
<dbReference type="Pfam" id="PF00018">
    <property type="entry name" value="SH3_1"/>
    <property type="match status" value="3"/>
</dbReference>
<dbReference type="InterPro" id="IPR036860">
    <property type="entry name" value="SH2_dom_sf"/>
</dbReference>
<feature type="domain" description="SH3" evidence="7">
    <location>
        <begin position="343"/>
        <end position="411"/>
    </location>
</feature>
<dbReference type="AlphaFoldDB" id="A0A074ZTG2"/>
<dbReference type="Pfam" id="PF00017">
    <property type="entry name" value="SH2"/>
    <property type="match status" value="2"/>
</dbReference>
<dbReference type="EMBL" id="KL596685">
    <property type="protein sequence ID" value="KER29122.1"/>
    <property type="molecule type" value="Genomic_DNA"/>
</dbReference>
<dbReference type="Proteomes" id="UP000054324">
    <property type="component" value="Unassembled WGS sequence"/>
</dbReference>
<dbReference type="InterPro" id="IPR043539">
    <property type="entry name" value="Grb2-like"/>
</dbReference>
<dbReference type="KEGG" id="ovi:T265_13452"/>
<evidence type="ECO:0000259" key="6">
    <source>
        <dbReference type="PROSITE" id="PS50001"/>
    </source>
</evidence>
<name>A0A074ZTG2_OPIVI</name>
<feature type="compositionally biased region" description="Polar residues" evidence="5">
    <location>
        <begin position="411"/>
        <end position="422"/>
    </location>
</feature>
<dbReference type="GeneID" id="20327619"/>
<protein>
    <recommendedName>
        <fullName evidence="10">SH3 domain protein</fullName>
    </recommendedName>
</protein>
<dbReference type="PRINTS" id="PR00401">
    <property type="entry name" value="SH2DOMAIN"/>
</dbReference>
<evidence type="ECO:0008006" key="10">
    <source>
        <dbReference type="Google" id="ProtNLM"/>
    </source>
</evidence>
<keyword evidence="1 4" id="KW-0728">SH3 domain</keyword>
<dbReference type="CDD" id="cd09941">
    <property type="entry name" value="SH2_Grb2_like"/>
    <property type="match status" value="1"/>
</dbReference>
<dbReference type="SMART" id="SM00326">
    <property type="entry name" value="SH3"/>
    <property type="match status" value="3"/>
</dbReference>